<evidence type="ECO:0000313" key="1">
    <source>
        <dbReference type="EMBL" id="MBX35122.1"/>
    </source>
</evidence>
<reference evidence="1" key="1">
    <citation type="submission" date="2018-02" db="EMBL/GenBank/DDBJ databases">
        <title>Rhizophora mucronata_Transcriptome.</title>
        <authorList>
            <person name="Meera S.P."/>
            <person name="Sreeshan A."/>
            <person name="Augustine A."/>
        </authorList>
    </citation>
    <scope>NUCLEOTIDE SEQUENCE</scope>
    <source>
        <tissue evidence="1">Leaf</tissue>
    </source>
</reference>
<dbReference type="EMBL" id="GGEC01054638">
    <property type="protein sequence ID" value="MBX35122.1"/>
    <property type="molecule type" value="Transcribed_RNA"/>
</dbReference>
<organism evidence="1">
    <name type="scientific">Rhizophora mucronata</name>
    <name type="common">Asiatic mangrove</name>
    <dbReference type="NCBI Taxonomy" id="61149"/>
    <lineage>
        <taxon>Eukaryota</taxon>
        <taxon>Viridiplantae</taxon>
        <taxon>Streptophyta</taxon>
        <taxon>Embryophyta</taxon>
        <taxon>Tracheophyta</taxon>
        <taxon>Spermatophyta</taxon>
        <taxon>Magnoliopsida</taxon>
        <taxon>eudicotyledons</taxon>
        <taxon>Gunneridae</taxon>
        <taxon>Pentapetalae</taxon>
        <taxon>rosids</taxon>
        <taxon>fabids</taxon>
        <taxon>Malpighiales</taxon>
        <taxon>Rhizophoraceae</taxon>
        <taxon>Rhizophora</taxon>
    </lineage>
</organism>
<sequence length="81" mass="9678">MINTQKLHHRKNVDFPDRSISLMIVIYTPLMCFSKFKWLFDILTCFNCMLIHSLAYLVKLIFDMIFQAFTSVSCICYDHFD</sequence>
<protein>
    <submittedName>
        <fullName evidence="1">Uncharacterized protein</fullName>
    </submittedName>
</protein>
<dbReference type="AlphaFoldDB" id="A0A2P2MY27"/>
<name>A0A2P2MY27_RHIMU</name>
<accession>A0A2P2MY27</accession>
<proteinExistence type="predicted"/>